<feature type="domain" description="RNA polymerase sigma factor 70 region 4 type 2" evidence="6">
    <location>
        <begin position="111"/>
        <end position="161"/>
    </location>
</feature>
<dbReference type="Pfam" id="PF08281">
    <property type="entry name" value="Sigma70_r4_2"/>
    <property type="match status" value="1"/>
</dbReference>
<name>A0ABP8HEY1_9BURK</name>
<evidence type="ECO:0000313" key="8">
    <source>
        <dbReference type="Proteomes" id="UP001501671"/>
    </source>
</evidence>
<dbReference type="Gene3D" id="1.10.10.10">
    <property type="entry name" value="Winged helix-like DNA-binding domain superfamily/Winged helix DNA-binding domain"/>
    <property type="match status" value="1"/>
</dbReference>
<dbReference type="PANTHER" id="PTHR43133:SF63">
    <property type="entry name" value="RNA POLYMERASE SIGMA FACTOR FECI-RELATED"/>
    <property type="match status" value="1"/>
</dbReference>
<dbReference type="Gene3D" id="1.10.1740.10">
    <property type="match status" value="1"/>
</dbReference>
<accession>A0ABP8HEY1</accession>
<evidence type="ECO:0000256" key="4">
    <source>
        <dbReference type="ARBA" id="ARBA00023163"/>
    </source>
</evidence>
<dbReference type="SUPFAM" id="SSF88659">
    <property type="entry name" value="Sigma3 and sigma4 domains of RNA polymerase sigma factors"/>
    <property type="match status" value="1"/>
</dbReference>
<sequence length="183" mass="20424">MKTSGPMADAVSRLYAEYQPWLLGRVRRQLPCLADAEDVTADTFVQVIQRSDLAAIREPQAFLTVIARRLMWRLFRRRQLEAAYLARLQQLPAARAPSPEDQLIVLQTIQSLDAWMQGLPVPVRLAFLYSTVDELDHETIAARLGVSVRTVGRYVQRALLHYLAARADAGSGQAAARQAGGVR</sequence>
<keyword evidence="8" id="KW-1185">Reference proteome</keyword>
<dbReference type="InterPro" id="IPR039425">
    <property type="entry name" value="RNA_pol_sigma-70-like"/>
</dbReference>
<comment type="caution">
    <text evidence="7">The sequence shown here is derived from an EMBL/GenBank/DDBJ whole genome shotgun (WGS) entry which is preliminary data.</text>
</comment>
<keyword evidence="4" id="KW-0804">Transcription</keyword>
<dbReference type="Pfam" id="PF04542">
    <property type="entry name" value="Sigma70_r2"/>
    <property type="match status" value="1"/>
</dbReference>
<dbReference type="InterPro" id="IPR013324">
    <property type="entry name" value="RNA_pol_sigma_r3/r4-like"/>
</dbReference>
<keyword evidence="3" id="KW-0731">Sigma factor</keyword>
<dbReference type="InterPro" id="IPR013325">
    <property type="entry name" value="RNA_pol_sigma_r2"/>
</dbReference>
<dbReference type="RefSeq" id="WP_345251218.1">
    <property type="nucleotide sequence ID" value="NZ_BAABFO010000019.1"/>
</dbReference>
<dbReference type="InterPro" id="IPR013249">
    <property type="entry name" value="RNA_pol_sigma70_r4_t2"/>
</dbReference>
<evidence type="ECO:0000259" key="5">
    <source>
        <dbReference type="Pfam" id="PF04542"/>
    </source>
</evidence>
<dbReference type="InterPro" id="IPR007627">
    <property type="entry name" value="RNA_pol_sigma70_r2"/>
</dbReference>
<comment type="similarity">
    <text evidence="1">Belongs to the sigma-70 factor family. ECF subfamily.</text>
</comment>
<dbReference type="Proteomes" id="UP001501671">
    <property type="component" value="Unassembled WGS sequence"/>
</dbReference>
<dbReference type="InterPro" id="IPR036388">
    <property type="entry name" value="WH-like_DNA-bd_sf"/>
</dbReference>
<organism evidence="7 8">
    <name type="scientific">Pigmentiphaga soli</name>
    <dbReference type="NCBI Taxonomy" id="1007095"/>
    <lineage>
        <taxon>Bacteria</taxon>
        <taxon>Pseudomonadati</taxon>
        <taxon>Pseudomonadota</taxon>
        <taxon>Betaproteobacteria</taxon>
        <taxon>Burkholderiales</taxon>
        <taxon>Alcaligenaceae</taxon>
        <taxon>Pigmentiphaga</taxon>
    </lineage>
</organism>
<dbReference type="PANTHER" id="PTHR43133">
    <property type="entry name" value="RNA POLYMERASE ECF-TYPE SIGMA FACTO"/>
    <property type="match status" value="1"/>
</dbReference>
<evidence type="ECO:0000256" key="1">
    <source>
        <dbReference type="ARBA" id="ARBA00010641"/>
    </source>
</evidence>
<gene>
    <name evidence="7" type="ORF">GCM10023144_35520</name>
</gene>
<dbReference type="SUPFAM" id="SSF88946">
    <property type="entry name" value="Sigma2 domain of RNA polymerase sigma factors"/>
    <property type="match status" value="1"/>
</dbReference>
<protein>
    <recommendedName>
        <fullName evidence="9">Sigma-70 family RNA polymerase sigma factor</fullName>
    </recommendedName>
</protein>
<evidence type="ECO:0000256" key="3">
    <source>
        <dbReference type="ARBA" id="ARBA00023082"/>
    </source>
</evidence>
<proteinExistence type="inferred from homology"/>
<evidence type="ECO:0008006" key="9">
    <source>
        <dbReference type="Google" id="ProtNLM"/>
    </source>
</evidence>
<reference evidence="8" key="1">
    <citation type="journal article" date="2019" name="Int. J. Syst. Evol. Microbiol.">
        <title>The Global Catalogue of Microorganisms (GCM) 10K type strain sequencing project: providing services to taxonomists for standard genome sequencing and annotation.</title>
        <authorList>
            <consortium name="The Broad Institute Genomics Platform"/>
            <consortium name="The Broad Institute Genome Sequencing Center for Infectious Disease"/>
            <person name="Wu L."/>
            <person name="Ma J."/>
        </authorList>
    </citation>
    <scope>NUCLEOTIDE SEQUENCE [LARGE SCALE GENOMIC DNA]</scope>
    <source>
        <strain evidence="8">JCM 17666</strain>
    </source>
</reference>
<dbReference type="EMBL" id="BAABFO010000019">
    <property type="protein sequence ID" value="GAA4338443.1"/>
    <property type="molecule type" value="Genomic_DNA"/>
</dbReference>
<evidence type="ECO:0000313" key="7">
    <source>
        <dbReference type="EMBL" id="GAA4338443.1"/>
    </source>
</evidence>
<evidence type="ECO:0000256" key="2">
    <source>
        <dbReference type="ARBA" id="ARBA00023015"/>
    </source>
</evidence>
<evidence type="ECO:0000259" key="6">
    <source>
        <dbReference type="Pfam" id="PF08281"/>
    </source>
</evidence>
<dbReference type="InterPro" id="IPR014284">
    <property type="entry name" value="RNA_pol_sigma-70_dom"/>
</dbReference>
<feature type="domain" description="RNA polymerase sigma-70 region 2" evidence="5">
    <location>
        <begin position="14"/>
        <end position="79"/>
    </location>
</feature>
<keyword evidence="2" id="KW-0805">Transcription regulation</keyword>
<dbReference type="NCBIfam" id="TIGR02937">
    <property type="entry name" value="sigma70-ECF"/>
    <property type="match status" value="1"/>
</dbReference>